<dbReference type="Proteomes" id="UP000621386">
    <property type="component" value="Unassembled WGS sequence"/>
</dbReference>
<name>A0ABS1PD98_9ACTN</name>
<dbReference type="InterPro" id="IPR016181">
    <property type="entry name" value="Acyl_CoA_acyltransferase"/>
</dbReference>
<keyword evidence="1" id="KW-0808">Transferase</keyword>
<dbReference type="InterPro" id="IPR050832">
    <property type="entry name" value="Bact_Acetyltransf"/>
</dbReference>
<dbReference type="PANTHER" id="PTHR43877">
    <property type="entry name" value="AMINOALKYLPHOSPHONATE N-ACETYLTRANSFERASE-RELATED-RELATED"/>
    <property type="match status" value="1"/>
</dbReference>
<gene>
    <name evidence="4" type="ORF">JK361_38395</name>
</gene>
<evidence type="ECO:0000313" key="5">
    <source>
        <dbReference type="Proteomes" id="UP000621386"/>
    </source>
</evidence>
<keyword evidence="2" id="KW-0012">Acyltransferase</keyword>
<feature type="domain" description="N-acetyltransferase" evidence="3">
    <location>
        <begin position="8"/>
        <end position="193"/>
    </location>
</feature>
<evidence type="ECO:0000256" key="1">
    <source>
        <dbReference type="ARBA" id="ARBA00022679"/>
    </source>
</evidence>
<evidence type="ECO:0000256" key="2">
    <source>
        <dbReference type="ARBA" id="ARBA00023315"/>
    </source>
</evidence>
<dbReference type="InterPro" id="IPR000182">
    <property type="entry name" value="GNAT_dom"/>
</dbReference>
<accession>A0ABS1PD98</accession>
<reference evidence="4 5" key="1">
    <citation type="submission" date="2021-01" db="EMBL/GenBank/DDBJ databases">
        <title>WGS of actinomycetes isolated from Thailand.</title>
        <authorList>
            <person name="Thawai C."/>
        </authorList>
    </citation>
    <scope>NUCLEOTIDE SEQUENCE [LARGE SCALE GENOMIC DNA]</scope>
    <source>
        <strain evidence="4 5">CH5-8</strain>
    </source>
</reference>
<evidence type="ECO:0000259" key="3">
    <source>
        <dbReference type="PROSITE" id="PS51186"/>
    </source>
</evidence>
<evidence type="ECO:0000313" key="4">
    <source>
        <dbReference type="EMBL" id="MBL1110358.1"/>
    </source>
</evidence>
<comment type="caution">
    <text evidence="4">The sequence shown here is derived from an EMBL/GenBank/DDBJ whole genome shotgun (WGS) entry which is preliminary data.</text>
</comment>
<dbReference type="EMBL" id="JAERRH010000036">
    <property type="protein sequence ID" value="MBL1110358.1"/>
    <property type="molecule type" value="Genomic_DNA"/>
</dbReference>
<dbReference type="PROSITE" id="PS51186">
    <property type="entry name" value="GNAT"/>
    <property type="match status" value="1"/>
</dbReference>
<organism evidence="4 5">
    <name type="scientific">Streptomyces musisoli</name>
    <dbReference type="NCBI Taxonomy" id="2802280"/>
    <lineage>
        <taxon>Bacteria</taxon>
        <taxon>Bacillati</taxon>
        <taxon>Actinomycetota</taxon>
        <taxon>Actinomycetes</taxon>
        <taxon>Kitasatosporales</taxon>
        <taxon>Streptomycetaceae</taxon>
        <taxon>Streptomyces</taxon>
    </lineage>
</organism>
<dbReference type="Pfam" id="PF00583">
    <property type="entry name" value="Acetyltransf_1"/>
    <property type="match status" value="2"/>
</dbReference>
<sequence length="341" mass="36589">MSAHTHITPLHRISVTDTAAWHQVISASMALDLPEVPPPAPGQVHAQLTKPALGSERLIWVARSEDGATVAVATLRLFTQPGQEHLAELDLHVDPRHRRQGIGSRLFSTAVAACRAENRRSLIAQTGAAGPGAAFCERWNFSPSLTLNHLLLHLDGPAADRTAALAGADHPGYRLTGWTGTVPDHLAESFAAAKNAMNDMPTGELDYGHIAWDADRVRTMAEVVATRGGTLLTLAALHDDGTMAGYTEVVLQGTAHRAQQYDTAVVPAHRGHGLGLWLKAAMAVRLLTDHPHVTEIETDNAEDNVHMLAVNRELGFHAYRRTCEYQLDLTASAAPALPPGA</sequence>
<dbReference type="SUPFAM" id="SSF55729">
    <property type="entry name" value="Acyl-CoA N-acyltransferases (Nat)"/>
    <property type="match status" value="2"/>
</dbReference>
<protein>
    <submittedName>
        <fullName evidence="4">GNAT family N-acetyltransferase</fullName>
    </submittedName>
</protein>
<dbReference type="RefSeq" id="WP_201827348.1">
    <property type="nucleotide sequence ID" value="NZ_JAERRH010000036.1"/>
</dbReference>
<dbReference type="PANTHER" id="PTHR43877:SF1">
    <property type="entry name" value="ACETYLTRANSFERASE"/>
    <property type="match status" value="1"/>
</dbReference>
<keyword evidence="5" id="KW-1185">Reference proteome</keyword>
<dbReference type="CDD" id="cd04301">
    <property type="entry name" value="NAT_SF"/>
    <property type="match status" value="1"/>
</dbReference>
<dbReference type="Gene3D" id="3.40.630.30">
    <property type="match status" value="1"/>
</dbReference>
<proteinExistence type="predicted"/>